<protein>
    <recommendedName>
        <fullName evidence="1">HTH cro/C1-type domain-containing protein</fullName>
    </recommendedName>
</protein>
<dbReference type="GO" id="GO:0003677">
    <property type="term" value="F:DNA binding"/>
    <property type="evidence" value="ECO:0007669"/>
    <property type="project" value="InterPro"/>
</dbReference>
<evidence type="ECO:0000259" key="1">
    <source>
        <dbReference type="PROSITE" id="PS50943"/>
    </source>
</evidence>
<dbReference type="Gene3D" id="1.10.260.40">
    <property type="entry name" value="lambda repressor-like DNA-binding domains"/>
    <property type="match status" value="1"/>
</dbReference>
<dbReference type="EMBL" id="BARU01005822">
    <property type="protein sequence ID" value="GAH41849.1"/>
    <property type="molecule type" value="Genomic_DNA"/>
</dbReference>
<reference evidence="2" key="1">
    <citation type="journal article" date="2014" name="Front. Microbiol.">
        <title>High frequency of phylogenetically diverse reductive dehalogenase-homologous genes in deep subseafloor sedimentary metagenomes.</title>
        <authorList>
            <person name="Kawai M."/>
            <person name="Futagami T."/>
            <person name="Toyoda A."/>
            <person name="Takaki Y."/>
            <person name="Nishi S."/>
            <person name="Hori S."/>
            <person name="Arai W."/>
            <person name="Tsubouchi T."/>
            <person name="Morono Y."/>
            <person name="Uchiyama I."/>
            <person name="Ito T."/>
            <person name="Fujiyama A."/>
            <person name="Inagaki F."/>
            <person name="Takami H."/>
        </authorList>
    </citation>
    <scope>NUCLEOTIDE SEQUENCE</scope>
    <source>
        <strain evidence="2">Expedition CK06-06</strain>
    </source>
</reference>
<feature type="domain" description="HTH cro/C1-type" evidence="1">
    <location>
        <begin position="9"/>
        <end position="63"/>
    </location>
</feature>
<organism evidence="2">
    <name type="scientific">marine sediment metagenome</name>
    <dbReference type="NCBI Taxonomy" id="412755"/>
    <lineage>
        <taxon>unclassified sequences</taxon>
        <taxon>metagenomes</taxon>
        <taxon>ecological metagenomes</taxon>
    </lineage>
</organism>
<dbReference type="SMART" id="SM00530">
    <property type="entry name" value="HTH_XRE"/>
    <property type="match status" value="1"/>
</dbReference>
<accession>X1GJP9</accession>
<dbReference type="PROSITE" id="PS50943">
    <property type="entry name" value="HTH_CROC1"/>
    <property type="match status" value="1"/>
</dbReference>
<dbReference type="Pfam" id="PF01381">
    <property type="entry name" value="HTH_3"/>
    <property type="match status" value="1"/>
</dbReference>
<dbReference type="AlphaFoldDB" id="X1GJP9"/>
<evidence type="ECO:0000313" key="2">
    <source>
        <dbReference type="EMBL" id="GAH41849.1"/>
    </source>
</evidence>
<comment type="caution">
    <text evidence="2">The sequence shown here is derived from an EMBL/GenBank/DDBJ whole genome shotgun (WGS) entry which is preliminary data.</text>
</comment>
<gene>
    <name evidence="2" type="ORF">S03H2_11402</name>
</gene>
<dbReference type="InterPro" id="IPR001387">
    <property type="entry name" value="Cro/C1-type_HTH"/>
</dbReference>
<dbReference type="CDD" id="cd00093">
    <property type="entry name" value="HTH_XRE"/>
    <property type="match status" value="1"/>
</dbReference>
<proteinExistence type="predicted"/>
<sequence length="85" mass="10011">MRIIKKNKIRYYRRLLNWTQEQLAEAVGSRYQYIGRYERGIHRTPKDLQEKISAVLGLPLGTIFPDDTKFAKQGVLDDKTKNKDN</sequence>
<dbReference type="InterPro" id="IPR010982">
    <property type="entry name" value="Lambda_DNA-bd_dom_sf"/>
</dbReference>
<name>X1GJP9_9ZZZZ</name>
<dbReference type="SUPFAM" id="SSF47413">
    <property type="entry name" value="lambda repressor-like DNA-binding domains"/>
    <property type="match status" value="1"/>
</dbReference>